<dbReference type="STRING" id="1324314.BVG16_11445"/>
<dbReference type="SUPFAM" id="SSF57716">
    <property type="entry name" value="Glucocorticoid receptor-like (DNA-binding domain)"/>
    <property type="match status" value="1"/>
</dbReference>
<sequence length="248" mass="28297">MSQESHLSSKQLKSLQQSLIAMQKDLEQRIEQSNHMGLSNSMRDETGELSTNDNHPADLGTEMFERGKDIALLENEERLLTRVNEALDQMDHGDYGICHECSKPIPYARLQAIPYTLYCVQHSKEQEVSNHRPIEEQFLNPPFGRTSMDDQEDQNGFDGEDAWQIVESWGSSNTPAMAEDNNVEDYEDMAIEASEELDGFVESYESFVATDIFGKNVSVIRNKQYHKYLAEQEGDPLLEPDLVVDEDQ</sequence>
<organism evidence="7 8">
    <name type="scientific">Paenibacillus selenitireducens</name>
    <dbReference type="NCBI Taxonomy" id="1324314"/>
    <lineage>
        <taxon>Bacteria</taxon>
        <taxon>Bacillati</taxon>
        <taxon>Bacillota</taxon>
        <taxon>Bacilli</taxon>
        <taxon>Bacillales</taxon>
        <taxon>Paenibacillaceae</taxon>
        <taxon>Paenibacillus</taxon>
    </lineage>
</organism>
<accession>A0A1T2XF22</accession>
<protein>
    <submittedName>
        <fullName evidence="7">Molecular chaperone DnaK</fullName>
    </submittedName>
</protein>
<evidence type="ECO:0000313" key="7">
    <source>
        <dbReference type="EMBL" id="OPA78481.1"/>
    </source>
</evidence>
<evidence type="ECO:0000313" key="8">
    <source>
        <dbReference type="Proteomes" id="UP000190188"/>
    </source>
</evidence>
<comment type="caution">
    <text evidence="7">The sequence shown here is derived from an EMBL/GenBank/DDBJ whole genome shotgun (WGS) entry which is preliminary data.</text>
</comment>
<evidence type="ECO:0000256" key="5">
    <source>
        <dbReference type="SAM" id="MobiDB-lite"/>
    </source>
</evidence>
<proteinExistence type="predicted"/>
<evidence type="ECO:0000259" key="6">
    <source>
        <dbReference type="Pfam" id="PF01258"/>
    </source>
</evidence>
<dbReference type="PANTHER" id="PTHR33823:SF4">
    <property type="entry name" value="GENERAL STRESS PROTEIN 16O"/>
    <property type="match status" value="1"/>
</dbReference>
<dbReference type="PROSITE" id="PS51128">
    <property type="entry name" value="ZF_DKSA_2"/>
    <property type="match status" value="1"/>
</dbReference>
<feature type="region of interest" description="Disordered" evidence="5">
    <location>
        <begin position="35"/>
        <end position="60"/>
    </location>
</feature>
<dbReference type="AlphaFoldDB" id="A0A1T2XF22"/>
<dbReference type="InterPro" id="IPR000962">
    <property type="entry name" value="Znf_DskA_TraR"/>
</dbReference>
<dbReference type="Gene3D" id="1.20.120.910">
    <property type="entry name" value="DksA, coiled-coil domain"/>
    <property type="match status" value="1"/>
</dbReference>
<dbReference type="Pfam" id="PF01258">
    <property type="entry name" value="zf-dskA_traR"/>
    <property type="match status" value="1"/>
</dbReference>
<dbReference type="RefSeq" id="WP_078498792.1">
    <property type="nucleotide sequence ID" value="NZ_MSZX01000004.1"/>
</dbReference>
<keyword evidence="2" id="KW-0863">Zinc-finger</keyword>
<dbReference type="NCBIfam" id="TIGR02890">
    <property type="entry name" value="bacill_yteA"/>
    <property type="match status" value="1"/>
</dbReference>
<dbReference type="InterPro" id="IPR037187">
    <property type="entry name" value="DnaK_N"/>
</dbReference>
<feature type="domain" description="Zinc finger DksA/TraR C4-type" evidence="6">
    <location>
        <begin position="93"/>
        <end position="120"/>
    </location>
</feature>
<keyword evidence="3" id="KW-0862">Zinc</keyword>
<dbReference type="EMBL" id="MSZX01000004">
    <property type="protein sequence ID" value="OPA78481.1"/>
    <property type="molecule type" value="Genomic_DNA"/>
</dbReference>
<dbReference type="SUPFAM" id="SSF109635">
    <property type="entry name" value="DnaK suppressor protein DksA, alpha-hairpin domain"/>
    <property type="match status" value="1"/>
</dbReference>
<evidence type="ECO:0000256" key="1">
    <source>
        <dbReference type="ARBA" id="ARBA00022723"/>
    </source>
</evidence>
<evidence type="ECO:0000256" key="2">
    <source>
        <dbReference type="ARBA" id="ARBA00022771"/>
    </source>
</evidence>
<dbReference type="PANTHER" id="PTHR33823">
    <property type="entry name" value="RNA POLYMERASE-BINDING TRANSCRIPTION FACTOR DKSA-RELATED"/>
    <property type="match status" value="1"/>
</dbReference>
<dbReference type="Proteomes" id="UP000190188">
    <property type="component" value="Unassembled WGS sequence"/>
</dbReference>
<feature type="zinc finger region" description="dksA C4-type" evidence="4">
    <location>
        <begin position="98"/>
        <end position="122"/>
    </location>
</feature>
<evidence type="ECO:0000256" key="4">
    <source>
        <dbReference type="PROSITE-ProRule" id="PRU00510"/>
    </source>
</evidence>
<keyword evidence="1" id="KW-0479">Metal-binding</keyword>
<dbReference type="GO" id="GO:0008270">
    <property type="term" value="F:zinc ion binding"/>
    <property type="evidence" value="ECO:0007669"/>
    <property type="project" value="UniProtKB-KW"/>
</dbReference>
<name>A0A1T2XF22_9BACL</name>
<evidence type="ECO:0000256" key="3">
    <source>
        <dbReference type="ARBA" id="ARBA00022833"/>
    </source>
</evidence>
<reference evidence="7 8" key="1">
    <citation type="submission" date="2017-01" db="EMBL/GenBank/DDBJ databases">
        <title>Genome analysis of Paenibacillus selenitrireducens ES3-24.</title>
        <authorList>
            <person name="Xu D."/>
            <person name="Yao R."/>
            <person name="Zheng S."/>
        </authorList>
    </citation>
    <scope>NUCLEOTIDE SEQUENCE [LARGE SCALE GENOMIC DNA]</scope>
    <source>
        <strain evidence="7 8">ES3-24</strain>
    </source>
</reference>
<gene>
    <name evidence="7" type="ORF">BVG16_11445</name>
</gene>
<dbReference type="InterPro" id="IPR014240">
    <property type="entry name" value="YteA"/>
</dbReference>
<keyword evidence="8" id="KW-1185">Reference proteome</keyword>
<dbReference type="OrthoDB" id="9811543at2"/>